<dbReference type="AlphaFoldDB" id="A0A518HQX1"/>
<protein>
    <submittedName>
        <fullName evidence="3">Uncharacterized protein</fullName>
    </submittedName>
</protein>
<gene>
    <name evidence="3" type="ORF">Enr13x_30620</name>
</gene>
<evidence type="ECO:0000256" key="1">
    <source>
        <dbReference type="SAM" id="MobiDB-lite"/>
    </source>
</evidence>
<keyword evidence="2" id="KW-0812">Transmembrane</keyword>
<feature type="compositionally biased region" description="Basic and acidic residues" evidence="1">
    <location>
        <begin position="277"/>
        <end position="289"/>
    </location>
</feature>
<accession>A0A518HQX1</accession>
<reference evidence="3 4" key="1">
    <citation type="submission" date="2019-03" db="EMBL/GenBank/DDBJ databases">
        <title>Deep-cultivation of Planctomycetes and their phenomic and genomic characterization uncovers novel biology.</title>
        <authorList>
            <person name="Wiegand S."/>
            <person name="Jogler M."/>
            <person name="Boedeker C."/>
            <person name="Pinto D."/>
            <person name="Vollmers J."/>
            <person name="Rivas-Marin E."/>
            <person name="Kohn T."/>
            <person name="Peeters S.H."/>
            <person name="Heuer A."/>
            <person name="Rast P."/>
            <person name="Oberbeckmann S."/>
            <person name="Bunk B."/>
            <person name="Jeske O."/>
            <person name="Meyerdierks A."/>
            <person name="Storesund J.E."/>
            <person name="Kallscheuer N."/>
            <person name="Luecker S."/>
            <person name="Lage O.M."/>
            <person name="Pohl T."/>
            <person name="Merkel B.J."/>
            <person name="Hornburger P."/>
            <person name="Mueller R.-W."/>
            <person name="Bruemmer F."/>
            <person name="Labrenz M."/>
            <person name="Spormann A.M."/>
            <person name="Op den Camp H."/>
            <person name="Overmann J."/>
            <person name="Amann R."/>
            <person name="Jetten M.S.M."/>
            <person name="Mascher T."/>
            <person name="Medema M.H."/>
            <person name="Devos D.P."/>
            <person name="Kaster A.-K."/>
            <person name="Ovreas L."/>
            <person name="Rohde M."/>
            <person name="Galperin M.Y."/>
            <person name="Jogler C."/>
        </authorList>
    </citation>
    <scope>NUCLEOTIDE SEQUENCE [LARGE SCALE GENOMIC DNA]</scope>
    <source>
        <strain evidence="3 4">Enr13</strain>
    </source>
</reference>
<dbReference type="Proteomes" id="UP000319004">
    <property type="component" value="Chromosome"/>
</dbReference>
<evidence type="ECO:0000313" key="4">
    <source>
        <dbReference type="Proteomes" id="UP000319004"/>
    </source>
</evidence>
<dbReference type="EMBL" id="CP037423">
    <property type="protein sequence ID" value="QDV43207.1"/>
    <property type="molecule type" value="Genomic_DNA"/>
</dbReference>
<name>A0A518HQX1_9BACT</name>
<sequence length="342" mass="37969">MHYWPSTRWSFSSRRRDDEAWVELPLPFALIGAHDRCQVHVEYKRLPAVVYFAVACGSRVEVWPLCGIAFPIWGRIKSDTQLLVGKHRLSLMSDADPNWTSPTVLAERTAAENEAIGQSSTEAEPADAALVMDWGTGEQTRRLNRQVTILGEGHPSSMRMHGLGLRVCELGIVCVGRRVWAVQLNPDSLPDRDPMARELVPGGESIWVGNVHLWANQIGSRADRRFGDPLAEEPPGDAAATGAETATDNTESPDANRPIMVVDQPHRRPLPNPTRSSRQDNDTDRVASDFTDRLLQKNEKRTNRQNLIKWSVTGGLLLAAISVAGYVLIRGVLPIFQAIYSE</sequence>
<proteinExistence type="predicted"/>
<keyword evidence="2" id="KW-1133">Transmembrane helix</keyword>
<evidence type="ECO:0000256" key="2">
    <source>
        <dbReference type="SAM" id="Phobius"/>
    </source>
</evidence>
<evidence type="ECO:0000313" key="3">
    <source>
        <dbReference type="EMBL" id="QDV43207.1"/>
    </source>
</evidence>
<feature type="region of interest" description="Disordered" evidence="1">
    <location>
        <begin position="225"/>
        <end position="289"/>
    </location>
</feature>
<organism evidence="3 4">
    <name type="scientific">Stieleria neptunia</name>
    <dbReference type="NCBI Taxonomy" id="2527979"/>
    <lineage>
        <taxon>Bacteria</taxon>
        <taxon>Pseudomonadati</taxon>
        <taxon>Planctomycetota</taxon>
        <taxon>Planctomycetia</taxon>
        <taxon>Pirellulales</taxon>
        <taxon>Pirellulaceae</taxon>
        <taxon>Stieleria</taxon>
    </lineage>
</organism>
<feature type="compositionally biased region" description="Low complexity" evidence="1">
    <location>
        <begin position="236"/>
        <end position="250"/>
    </location>
</feature>
<keyword evidence="4" id="KW-1185">Reference proteome</keyword>
<keyword evidence="2" id="KW-0472">Membrane</keyword>
<dbReference type="KEGG" id="snep:Enr13x_30620"/>
<feature type="transmembrane region" description="Helical" evidence="2">
    <location>
        <begin position="307"/>
        <end position="329"/>
    </location>
</feature>